<dbReference type="STRING" id="1198245.SAMN05444858_113175"/>
<feature type="compositionally biased region" description="Low complexity" evidence="1">
    <location>
        <begin position="78"/>
        <end position="113"/>
    </location>
</feature>
<evidence type="ECO:0000256" key="1">
    <source>
        <dbReference type="SAM" id="MobiDB-lite"/>
    </source>
</evidence>
<accession>A0A1N7CNG0</accession>
<name>A0A1N7CNG0_9ACTN</name>
<dbReference type="OrthoDB" id="3404853at2"/>
<dbReference type="Proteomes" id="UP000186004">
    <property type="component" value="Unassembled WGS sequence"/>
</dbReference>
<sequence>MSRDVSDFYRSLAADVDGRPLDGPGELRRRTDRRARVRAAGGVFLVALLVAGAATGTRLVLAADQGTVGPPAGPPVPTVIAPSPSPSTVTPSTVTPSRATPSSATSSPKATPTGRPSATSSGTHDPRTPRSIPDRAFFTQPASTMAAEPTFQQGGEVLPDFCGADLDGRVVQTRSRVLTYHLTPDQPEGTVPYGTYRNSISIHRPGRADDWMADLRRAVRECPEQETVPGRSDRHRLLPGGDFGDEAVLIEVREPAWEAGEPAEGEVLRLIRVIRIGDVVTVLWEMGWEGTSSDRRQVDDYSRRAERAISNWLD</sequence>
<evidence type="ECO:0000256" key="2">
    <source>
        <dbReference type="SAM" id="Phobius"/>
    </source>
</evidence>
<keyword evidence="4" id="KW-1185">Reference proteome</keyword>
<keyword evidence="2" id="KW-0812">Transmembrane</keyword>
<feature type="transmembrane region" description="Helical" evidence="2">
    <location>
        <begin position="37"/>
        <end position="61"/>
    </location>
</feature>
<reference evidence="3 4" key="1">
    <citation type="submission" date="2017-01" db="EMBL/GenBank/DDBJ databases">
        <authorList>
            <person name="Mah S.A."/>
            <person name="Swanson W.J."/>
            <person name="Moy G.W."/>
            <person name="Vacquier V.D."/>
        </authorList>
    </citation>
    <scope>NUCLEOTIDE SEQUENCE [LARGE SCALE GENOMIC DNA]</scope>
    <source>
        <strain evidence="3 4">DSM 45758</strain>
    </source>
</reference>
<organism evidence="3 4">
    <name type="scientific">Micromonospora avicenniae</name>
    <dbReference type="NCBI Taxonomy" id="1198245"/>
    <lineage>
        <taxon>Bacteria</taxon>
        <taxon>Bacillati</taxon>
        <taxon>Actinomycetota</taxon>
        <taxon>Actinomycetes</taxon>
        <taxon>Micromonosporales</taxon>
        <taxon>Micromonosporaceae</taxon>
        <taxon>Micromonospora</taxon>
    </lineage>
</organism>
<dbReference type="RefSeq" id="WP_076472215.1">
    <property type="nucleotide sequence ID" value="NZ_FTNF01000013.1"/>
</dbReference>
<feature type="region of interest" description="Disordered" evidence="1">
    <location>
        <begin position="72"/>
        <end position="134"/>
    </location>
</feature>
<feature type="compositionally biased region" description="Polar residues" evidence="1">
    <location>
        <begin position="114"/>
        <end position="123"/>
    </location>
</feature>
<dbReference type="AlphaFoldDB" id="A0A1N7CNG0"/>
<dbReference type="EMBL" id="FTNF01000013">
    <property type="protein sequence ID" value="SIR65131.1"/>
    <property type="molecule type" value="Genomic_DNA"/>
</dbReference>
<protein>
    <submittedName>
        <fullName evidence="3">Uncharacterized protein</fullName>
    </submittedName>
</protein>
<evidence type="ECO:0000313" key="3">
    <source>
        <dbReference type="EMBL" id="SIR65131.1"/>
    </source>
</evidence>
<keyword evidence="2" id="KW-0472">Membrane</keyword>
<proteinExistence type="predicted"/>
<evidence type="ECO:0000313" key="4">
    <source>
        <dbReference type="Proteomes" id="UP000186004"/>
    </source>
</evidence>
<keyword evidence="2" id="KW-1133">Transmembrane helix</keyword>
<gene>
    <name evidence="3" type="ORF">SAMN05444858_113175</name>
</gene>